<feature type="domain" description="Methyl-accepting transducer" evidence="7">
    <location>
        <begin position="270"/>
        <end position="499"/>
    </location>
</feature>
<dbReference type="PROSITE" id="PS50885">
    <property type="entry name" value="HAMP"/>
    <property type="match status" value="1"/>
</dbReference>
<dbReference type="Proteomes" id="UP000536746">
    <property type="component" value="Unassembled WGS sequence"/>
</dbReference>
<evidence type="ECO:0000256" key="2">
    <source>
        <dbReference type="ARBA" id="ARBA00029447"/>
    </source>
</evidence>
<dbReference type="InterPro" id="IPR004090">
    <property type="entry name" value="Chemotax_Me-accpt_rcpt"/>
</dbReference>
<dbReference type="InterPro" id="IPR047347">
    <property type="entry name" value="YvaQ-like_sensor"/>
</dbReference>
<keyword evidence="6" id="KW-1133">Transmembrane helix</keyword>
<dbReference type="SUPFAM" id="SSF58104">
    <property type="entry name" value="Methyl-accepting chemotaxis protein (MCP) signaling domain"/>
    <property type="match status" value="1"/>
</dbReference>
<dbReference type="PROSITE" id="PS50111">
    <property type="entry name" value="CHEMOTAXIS_TRANSDUC_2"/>
    <property type="match status" value="1"/>
</dbReference>
<evidence type="ECO:0000313" key="10">
    <source>
        <dbReference type="Proteomes" id="UP000536746"/>
    </source>
</evidence>
<comment type="caution">
    <text evidence="9">The sequence shown here is derived from an EMBL/GenBank/DDBJ whole genome shotgun (WGS) entry which is preliminary data.</text>
</comment>
<dbReference type="Pfam" id="PF00672">
    <property type="entry name" value="HAMP"/>
    <property type="match status" value="1"/>
</dbReference>
<proteinExistence type="inferred from homology"/>
<dbReference type="RefSeq" id="WP_079214652.1">
    <property type="nucleotide sequence ID" value="NZ_CP018845.1"/>
</dbReference>
<dbReference type="InterPro" id="IPR024478">
    <property type="entry name" value="HlyB_4HB_MCP"/>
</dbReference>
<reference evidence="9 10" key="1">
    <citation type="journal article" date="2020" name="Front. Plant Sci.">
        <title>Isolation of Rhizosphere Bacteria That Improve Quality and Water Stress Tolerance in Greenhouse Ornamentals.</title>
        <authorList>
            <person name="Nordstedt N.P."/>
            <person name="Jones M.L."/>
        </authorList>
    </citation>
    <scope>NUCLEOTIDE SEQUENCE [LARGE SCALE GENOMIC DNA]</scope>
    <source>
        <strain evidence="9 10">C6C2</strain>
    </source>
</reference>
<protein>
    <submittedName>
        <fullName evidence="9">HAMP domain-containing protein</fullName>
    </submittedName>
</protein>
<feature type="region of interest" description="Disordered" evidence="5">
    <location>
        <begin position="522"/>
        <end position="581"/>
    </location>
</feature>
<gene>
    <name evidence="9" type="ORF">HNO84_09200</name>
</gene>
<name>A0ABX2LT97_9BURK</name>
<dbReference type="InterPro" id="IPR003660">
    <property type="entry name" value="HAMP_dom"/>
</dbReference>
<keyword evidence="3" id="KW-0807">Transducer</keyword>
<keyword evidence="10" id="KW-1185">Reference proteome</keyword>
<sequence length="581" mass="62113">MKWFYDLKISKKLIATFLVVVAMVAALGAFSIRELDKVNSASTEIATNWLPSIRTLSTIQLTLARVRSFEMQHILAKDAKEYDEIEQASKKQIDVLKKQQALYVAQISEPEEKALYPEVEKLVATFLAEHDKIIAISHQGKDEEARSLQRGDATKAYRALLQNLDKLIEVNDRGADGSNKLADDIYSQARMWILGTVIVCIALAMMLAIWVSRLISRPLEQAVSVAQRVAGGDLTADIQPSGKDEAGQLLTALKSMNDNLLNIVSEVRQGTGTITTASTEIASGNLDLSSRTEQQASSLEETASAMEELTSTVKQNADNARQANQLAVSASEVAVQGGDVVNKVVNTMGSINESSRKISDIIGVIDGIAFQTNILALNAAVEAARAGEQGRGFAVVASEVRSLAQRSAAAAKEIKELIEGSVAQVDMGSKLVEEAGNTMTEVVNSVRRVTDIVAEISSASQEQSEGIEQVNIAISQMDEVTQQNAALVEEAAAAAQSLQEQAEKLTDTVSVFKLDRNAVAAAPRAAARPAPSTKSFAARAPAAPRKRPVDVTPKAAELPTKAASASKLPGGTDDGGSWEQF</sequence>
<dbReference type="PANTHER" id="PTHR43531">
    <property type="entry name" value="PROTEIN ICFG"/>
    <property type="match status" value="1"/>
</dbReference>
<feature type="transmembrane region" description="Helical" evidence="6">
    <location>
        <begin position="191"/>
        <end position="211"/>
    </location>
</feature>
<evidence type="ECO:0000313" key="9">
    <source>
        <dbReference type="EMBL" id="NUU01775.1"/>
    </source>
</evidence>
<dbReference type="EMBL" id="JABFMT010000007">
    <property type="protein sequence ID" value="NUU01775.1"/>
    <property type="molecule type" value="Genomic_DNA"/>
</dbReference>
<dbReference type="PANTHER" id="PTHR43531:SF14">
    <property type="entry name" value="METHYL-ACCEPTING CHEMOTAXIS PROTEIN I-RELATED"/>
    <property type="match status" value="1"/>
</dbReference>
<organism evidence="9 10">
    <name type="scientific">Herbaspirillum robiniae</name>
    <dbReference type="NCBI Taxonomy" id="2014887"/>
    <lineage>
        <taxon>Bacteria</taxon>
        <taxon>Pseudomonadati</taxon>
        <taxon>Pseudomonadota</taxon>
        <taxon>Betaproteobacteria</taxon>
        <taxon>Burkholderiales</taxon>
        <taxon>Oxalobacteraceae</taxon>
        <taxon>Herbaspirillum</taxon>
    </lineage>
</organism>
<dbReference type="CDD" id="cd19411">
    <property type="entry name" value="MCP2201-like_sensor"/>
    <property type="match status" value="1"/>
</dbReference>
<evidence type="ECO:0000256" key="3">
    <source>
        <dbReference type="PROSITE-ProRule" id="PRU00284"/>
    </source>
</evidence>
<feature type="coiled-coil region" evidence="4">
    <location>
        <begin position="477"/>
        <end position="508"/>
    </location>
</feature>
<dbReference type="SMART" id="SM00304">
    <property type="entry name" value="HAMP"/>
    <property type="match status" value="1"/>
</dbReference>
<evidence type="ECO:0000256" key="6">
    <source>
        <dbReference type="SAM" id="Phobius"/>
    </source>
</evidence>
<accession>A0ABX2LT97</accession>
<dbReference type="Pfam" id="PF00015">
    <property type="entry name" value="MCPsignal"/>
    <property type="match status" value="1"/>
</dbReference>
<keyword evidence="4" id="KW-0175">Coiled coil</keyword>
<dbReference type="InterPro" id="IPR051310">
    <property type="entry name" value="MCP_chemotaxis"/>
</dbReference>
<dbReference type="SMART" id="SM00283">
    <property type="entry name" value="MA"/>
    <property type="match status" value="1"/>
</dbReference>
<dbReference type="CDD" id="cd11386">
    <property type="entry name" value="MCP_signal"/>
    <property type="match status" value="1"/>
</dbReference>
<feature type="compositionally biased region" description="Low complexity" evidence="5">
    <location>
        <begin position="522"/>
        <end position="543"/>
    </location>
</feature>
<keyword evidence="6" id="KW-0472">Membrane</keyword>
<dbReference type="InterPro" id="IPR004089">
    <property type="entry name" value="MCPsignal_dom"/>
</dbReference>
<dbReference type="Gene3D" id="1.10.287.950">
    <property type="entry name" value="Methyl-accepting chemotaxis protein"/>
    <property type="match status" value="1"/>
</dbReference>
<keyword evidence="6" id="KW-0812">Transmembrane</keyword>
<keyword evidence="1" id="KW-0488">Methylation</keyword>
<dbReference type="Pfam" id="PF12729">
    <property type="entry name" value="4HB_MCP_1"/>
    <property type="match status" value="1"/>
</dbReference>
<feature type="domain" description="HAMP" evidence="8">
    <location>
        <begin position="213"/>
        <end position="265"/>
    </location>
</feature>
<evidence type="ECO:0000259" key="8">
    <source>
        <dbReference type="PROSITE" id="PS50885"/>
    </source>
</evidence>
<evidence type="ECO:0000259" key="7">
    <source>
        <dbReference type="PROSITE" id="PS50111"/>
    </source>
</evidence>
<dbReference type="PRINTS" id="PR00260">
    <property type="entry name" value="CHEMTRNSDUCR"/>
</dbReference>
<evidence type="ECO:0000256" key="1">
    <source>
        <dbReference type="ARBA" id="ARBA00022481"/>
    </source>
</evidence>
<evidence type="ECO:0000256" key="5">
    <source>
        <dbReference type="SAM" id="MobiDB-lite"/>
    </source>
</evidence>
<dbReference type="CDD" id="cd06225">
    <property type="entry name" value="HAMP"/>
    <property type="match status" value="1"/>
</dbReference>
<evidence type="ECO:0000256" key="4">
    <source>
        <dbReference type="SAM" id="Coils"/>
    </source>
</evidence>
<comment type="similarity">
    <text evidence="2">Belongs to the methyl-accepting chemotaxis (MCP) protein family.</text>
</comment>